<protein>
    <submittedName>
        <fullName evidence="2">Uncharacterized protein</fullName>
    </submittedName>
</protein>
<organism evidence="2 3">
    <name type="scientific">Polyplax serrata</name>
    <name type="common">Common mouse louse</name>
    <dbReference type="NCBI Taxonomy" id="468196"/>
    <lineage>
        <taxon>Eukaryota</taxon>
        <taxon>Metazoa</taxon>
        <taxon>Ecdysozoa</taxon>
        <taxon>Arthropoda</taxon>
        <taxon>Hexapoda</taxon>
        <taxon>Insecta</taxon>
        <taxon>Pterygota</taxon>
        <taxon>Neoptera</taxon>
        <taxon>Paraneoptera</taxon>
        <taxon>Psocodea</taxon>
        <taxon>Troctomorpha</taxon>
        <taxon>Phthiraptera</taxon>
        <taxon>Anoplura</taxon>
        <taxon>Polyplacidae</taxon>
        <taxon>Polyplax</taxon>
    </lineage>
</organism>
<reference evidence="2 3" key="1">
    <citation type="submission" date="2023-09" db="EMBL/GenBank/DDBJ databases">
        <title>Genomes of two closely related lineages of the louse Polyplax serrata with different host specificities.</title>
        <authorList>
            <person name="Martinu J."/>
            <person name="Tarabai H."/>
            <person name="Stefka J."/>
            <person name="Hypsa V."/>
        </authorList>
    </citation>
    <scope>NUCLEOTIDE SEQUENCE [LARGE SCALE GENOMIC DNA]</scope>
    <source>
        <strain evidence="2">98ZLc_SE</strain>
    </source>
</reference>
<proteinExistence type="predicted"/>
<comment type="caution">
    <text evidence="2">The sequence shown here is derived from an EMBL/GenBank/DDBJ whole genome shotgun (WGS) entry which is preliminary data.</text>
</comment>
<evidence type="ECO:0000313" key="3">
    <source>
        <dbReference type="Proteomes" id="UP001359485"/>
    </source>
</evidence>
<feature type="compositionally biased region" description="Basic and acidic residues" evidence="1">
    <location>
        <begin position="89"/>
        <end position="99"/>
    </location>
</feature>
<evidence type="ECO:0000256" key="1">
    <source>
        <dbReference type="SAM" id="MobiDB-lite"/>
    </source>
</evidence>
<dbReference type="EMBL" id="JAWJWF010000001">
    <property type="protein sequence ID" value="KAK6642034.1"/>
    <property type="molecule type" value="Genomic_DNA"/>
</dbReference>
<accession>A0ABR1BGY0</accession>
<feature type="region of interest" description="Disordered" evidence="1">
    <location>
        <begin position="89"/>
        <end position="108"/>
    </location>
</feature>
<evidence type="ECO:0000313" key="2">
    <source>
        <dbReference type="EMBL" id="KAK6642034.1"/>
    </source>
</evidence>
<keyword evidence="3" id="KW-1185">Reference proteome</keyword>
<gene>
    <name evidence="2" type="ORF">RUM44_013757</name>
</gene>
<name>A0ABR1BGY0_POLSC</name>
<sequence>MAVDLMAVFEWFLQAQELNILNLDMINWRKVHTCTMNDNMKRYAFHILHVESNFVRSNSLCKYNRRTRRRITPYYMPGGRLVLVENEKLHERTHTKSENSDTGNESEDCETFVSPVGLFKSKSLENINSSSHNFNFTHDFLIELENRKNTSESLDVELVSSKMKCLNV</sequence>
<dbReference type="Proteomes" id="UP001359485">
    <property type="component" value="Unassembled WGS sequence"/>
</dbReference>